<name>A0A2M7ULA9_9BACT</name>
<proteinExistence type="predicted"/>
<dbReference type="EMBL" id="PFOG01000019">
    <property type="protein sequence ID" value="PIZ72208.1"/>
    <property type="molecule type" value="Genomic_DNA"/>
</dbReference>
<organism evidence="1 2">
    <name type="scientific">Candidatus Portnoybacteria bacterium CG_4_10_14_0_2_um_filter_44_20</name>
    <dbReference type="NCBI Taxonomy" id="1974799"/>
    <lineage>
        <taxon>Bacteria</taxon>
        <taxon>Candidatus Portnoyibacteriota</taxon>
    </lineage>
</organism>
<comment type="caution">
    <text evidence="1">The sequence shown here is derived from an EMBL/GenBank/DDBJ whole genome shotgun (WGS) entry which is preliminary data.</text>
</comment>
<reference evidence="2" key="1">
    <citation type="submission" date="2017-09" db="EMBL/GenBank/DDBJ databases">
        <title>Depth-based differentiation of microbial function through sediment-hosted aquifers and enrichment of novel symbionts in the deep terrestrial subsurface.</title>
        <authorList>
            <person name="Probst A.J."/>
            <person name="Ladd B."/>
            <person name="Jarett J.K."/>
            <person name="Geller-Mcgrath D.E."/>
            <person name="Sieber C.M.K."/>
            <person name="Emerson J.B."/>
            <person name="Anantharaman K."/>
            <person name="Thomas B.C."/>
            <person name="Malmstrom R."/>
            <person name="Stieglmeier M."/>
            <person name="Klingl A."/>
            <person name="Woyke T."/>
            <person name="Ryan C.M."/>
            <person name="Banfield J.F."/>
        </authorList>
    </citation>
    <scope>NUCLEOTIDE SEQUENCE [LARGE SCALE GENOMIC DNA]</scope>
</reference>
<gene>
    <name evidence="1" type="ORF">COY11_00435</name>
</gene>
<feature type="non-terminal residue" evidence="1">
    <location>
        <position position="127"/>
    </location>
</feature>
<evidence type="ECO:0000313" key="1">
    <source>
        <dbReference type="EMBL" id="PIZ72208.1"/>
    </source>
</evidence>
<evidence type="ECO:0000313" key="2">
    <source>
        <dbReference type="Proteomes" id="UP000229805"/>
    </source>
</evidence>
<feature type="non-terminal residue" evidence="1">
    <location>
        <position position="1"/>
    </location>
</feature>
<protein>
    <submittedName>
        <fullName evidence="1">Uncharacterized protein</fullName>
    </submittedName>
</protein>
<sequence length="127" mass="13682">GKSSTDLHKLLWKIGGVGVDRIVLPDLNFKVRREMVDDAKAVISAEPKVNEKILAEGLAKKYGIPAVHVLGHYGIVRQAAKELAEEPDAIAAVRKHLELGGEVVSDFKMLADRILRGPAKPAVTKGA</sequence>
<accession>A0A2M7ULA9</accession>
<dbReference type="AlphaFoldDB" id="A0A2M7ULA9"/>
<dbReference type="Proteomes" id="UP000229805">
    <property type="component" value="Unassembled WGS sequence"/>
</dbReference>